<keyword evidence="4" id="KW-1185">Reference proteome</keyword>
<evidence type="ECO:0000256" key="1">
    <source>
        <dbReference type="SAM" id="Phobius"/>
    </source>
</evidence>
<comment type="caution">
    <text evidence="3">The sequence shown here is derived from an EMBL/GenBank/DDBJ whole genome shotgun (WGS) entry which is preliminary data.</text>
</comment>
<keyword evidence="1" id="KW-1133">Transmembrane helix</keyword>
<feature type="transmembrane region" description="Helical" evidence="1">
    <location>
        <begin position="58"/>
        <end position="83"/>
    </location>
</feature>
<dbReference type="Gene3D" id="1.20.144.10">
    <property type="entry name" value="Phosphatidic acid phosphatase type 2/haloperoxidase"/>
    <property type="match status" value="1"/>
</dbReference>
<evidence type="ECO:0000313" key="3">
    <source>
        <dbReference type="EMBL" id="RJO73499.1"/>
    </source>
</evidence>
<evidence type="ECO:0000259" key="2">
    <source>
        <dbReference type="Pfam" id="PF01569"/>
    </source>
</evidence>
<feature type="transmembrane region" description="Helical" evidence="1">
    <location>
        <begin position="120"/>
        <end position="141"/>
    </location>
</feature>
<gene>
    <name evidence="3" type="ORF">D5S18_20015</name>
</gene>
<dbReference type="Pfam" id="PF01569">
    <property type="entry name" value="PAP2"/>
    <property type="match status" value="1"/>
</dbReference>
<reference evidence="3 4" key="1">
    <citation type="submission" date="2018-09" db="EMBL/GenBank/DDBJ databases">
        <title>YIM PH21274 draft genome.</title>
        <authorList>
            <person name="Miao C."/>
        </authorList>
    </citation>
    <scope>NUCLEOTIDE SEQUENCE [LARGE SCALE GENOMIC DNA]</scope>
    <source>
        <strain evidence="3 4">YIM PH 21724</strain>
    </source>
</reference>
<keyword evidence="1" id="KW-0812">Transmembrane</keyword>
<protein>
    <submittedName>
        <fullName evidence="3">Phosphatase PAP2 family protein</fullName>
    </submittedName>
</protein>
<name>A0A3A4KGC2_9NOCA</name>
<dbReference type="EMBL" id="QZFU01000023">
    <property type="protein sequence ID" value="RJO73499.1"/>
    <property type="molecule type" value="Genomic_DNA"/>
</dbReference>
<dbReference type="OrthoDB" id="4571073at2"/>
<dbReference type="InterPro" id="IPR000326">
    <property type="entry name" value="PAP2/HPO"/>
</dbReference>
<dbReference type="Proteomes" id="UP000266677">
    <property type="component" value="Unassembled WGS sequence"/>
</dbReference>
<sequence>MTDARGRSTDLVRGGVVVAGGAVTVALPQTFPADGGPTAADRAVAAPIHSALDAHPGIYHALVIPSNGYIVLPLLVAGVAWFLYRRRWWCAATLAVVPELVVAINTLVLKPLWERPLHDYLAYPSGHTVQLVAVATAFVLLTDSRRARRITVALGAIALVLVAIGMIGLGYHLATDIAGGTAAAIAMTTALVWCAALLRAAAVRFSPARRHSRR</sequence>
<evidence type="ECO:0000313" key="4">
    <source>
        <dbReference type="Proteomes" id="UP000266677"/>
    </source>
</evidence>
<feature type="transmembrane region" description="Helical" evidence="1">
    <location>
        <begin position="88"/>
        <end position="108"/>
    </location>
</feature>
<feature type="transmembrane region" description="Helical" evidence="1">
    <location>
        <begin position="153"/>
        <end position="174"/>
    </location>
</feature>
<dbReference type="AlphaFoldDB" id="A0A3A4KGC2"/>
<accession>A0A3A4KGC2</accession>
<dbReference type="SUPFAM" id="SSF48317">
    <property type="entry name" value="Acid phosphatase/Vanadium-dependent haloperoxidase"/>
    <property type="match status" value="1"/>
</dbReference>
<dbReference type="InterPro" id="IPR036938">
    <property type="entry name" value="PAP2/HPO_sf"/>
</dbReference>
<dbReference type="RefSeq" id="WP_120042576.1">
    <property type="nucleotide sequence ID" value="NZ_QZFU01000023.1"/>
</dbReference>
<feature type="domain" description="Phosphatidic acid phosphatase type 2/haloperoxidase" evidence="2">
    <location>
        <begin position="121"/>
        <end position="195"/>
    </location>
</feature>
<keyword evidence="1" id="KW-0472">Membrane</keyword>
<organism evidence="3 4">
    <name type="scientific">Nocardia panacis</name>
    <dbReference type="NCBI Taxonomy" id="2340916"/>
    <lineage>
        <taxon>Bacteria</taxon>
        <taxon>Bacillati</taxon>
        <taxon>Actinomycetota</taxon>
        <taxon>Actinomycetes</taxon>
        <taxon>Mycobacteriales</taxon>
        <taxon>Nocardiaceae</taxon>
        <taxon>Nocardia</taxon>
    </lineage>
</organism>
<proteinExistence type="predicted"/>
<feature type="transmembrane region" description="Helical" evidence="1">
    <location>
        <begin position="180"/>
        <end position="205"/>
    </location>
</feature>